<proteinExistence type="inferred from homology"/>
<dbReference type="PANTHER" id="PTHR30576">
    <property type="entry name" value="COLANIC BIOSYNTHESIS UDP-GLUCOSE LIPID CARRIER TRANSFERASE"/>
    <property type="match status" value="1"/>
</dbReference>
<evidence type="ECO:0000256" key="2">
    <source>
        <dbReference type="SAM" id="Phobius"/>
    </source>
</evidence>
<dbReference type="Proteomes" id="UP000679226">
    <property type="component" value="Chromosome"/>
</dbReference>
<dbReference type="AlphaFoldDB" id="A0A975KD68"/>
<name>A0A975KD68_9BACE</name>
<reference evidence="4" key="1">
    <citation type="journal article" date="2021" name="PLoS Genet.">
        <title>Mobile Type VI secretion system loci of the gut Bacteroidales display extensive intra-ecosystem transfer, multi-species spread and geographical clustering.</title>
        <authorList>
            <person name="Garcia-Bayona L."/>
            <person name="Coyne M.J."/>
            <person name="Comstock L.E."/>
        </authorList>
    </citation>
    <scope>NUCLEOTIDE SEQUENCE</scope>
    <source>
        <strain evidence="4">CL11T00C20</strain>
    </source>
</reference>
<keyword evidence="2" id="KW-0812">Transmembrane</keyword>
<evidence type="ECO:0000259" key="3">
    <source>
        <dbReference type="Pfam" id="PF02397"/>
    </source>
</evidence>
<feature type="transmembrane region" description="Helical" evidence="2">
    <location>
        <begin position="20"/>
        <end position="41"/>
    </location>
</feature>
<keyword evidence="2" id="KW-1133">Transmembrane helix</keyword>
<dbReference type="Pfam" id="PF02397">
    <property type="entry name" value="Bac_transf"/>
    <property type="match status" value="1"/>
</dbReference>
<protein>
    <submittedName>
        <fullName evidence="4">Undecaprenyl phosphate N,N'-diacetylbacillosamine 1-phosphate transferase</fullName>
        <ecNumber evidence="4">2.7.8.36</ecNumber>
    </submittedName>
</protein>
<dbReference type="InterPro" id="IPR003362">
    <property type="entry name" value="Bact_transf"/>
</dbReference>
<organism evidence="4 5">
    <name type="scientific">Bacteroides eggerthii</name>
    <dbReference type="NCBI Taxonomy" id="28111"/>
    <lineage>
        <taxon>Bacteria</taxon>
        <taxon>Pseudomonadati</taxon>
        <taxon>Bacteroidota</taxon>
        <taxon>Bacteroidia</taxon>
        <taxon>Bacteroidales</taxon>
        <taxon>Bacteroidaceae</taxon>
        <taxon>Bacteroides</taxon>
    </lineage>
</organism>
<dbReference type="PANTHER" id="PTHR30576:SF8">
    <property type="entry name" value="UNDECAPRENYL-PHOSPHATE GALACTOSE PHOSPHOTRANSFERASE"/>
    <property type="match status" value="1"/>
</dbReference>
<dbReference type="GO" id="GO:0102334">
    <property type="term" value="F:N,N'-diacetylbacilliosaminyl-1-phosphate transferase activity"/>
    <property type="evidence" value="ECO:0007669"/>
    <property type="project" value="UniProtKB-EC"/>
</dbReference>
<keyword evidence="4" id="KW-0808">Transferase</keyword>
<comment type="similarity">
    <text evidence="1">Belongs to the bacterial sugar transferase family.</text>
</comment>
<accession>A0A975KD68</accession>
<sequence length="216" mass="25366">MRLSENNMDKFIKRLLDLLLALVLLIPGALVLLVGALWVSIVSPEASPIFKQVRVGYKGKYFTLFKLRSMTNEVDSNGRLLPDNVRLKRWGKIIRSTNIDELFQIWNILKGEMSFIGPRPILPKEMLVMTIEEQSERQSMRPGITGWEAIHEGESENRRKMAEFDLYYVRNWSLRMDWLIFYRTLRIVLRFQRPDDCVRAPKMTDDQICSVKDNDK</sequence>
<dbReference type="KEGG" id="beg:INE88_00267"/>
<gene>
    <name evidence="4" type="primary">pglC_1</name>
    <name evidence="4" type="ORF">INE88_00267</name>
</gene>
<dbReference type="EMBL" id="CP072227">
    <property type="protein sequence ID" value="QUT43485.1"/>
    <property type="molecule type" value="Genomic_DNA"/>
</dbReference>
<keyword evidence="2" id="KW-0472">Membrane</keyword>
<evidence type="ECO:0000313" key="5">
    <source>
        <dbReference type="Proteomes" id="UP000679226"/>
    </source>
</evidence>
<evidence type="ECO:0000256" key="1">
    <source>
        <dbReference type="ARBA" id="ARBA00006464"/>
    </source>
</evidence>
<feature type="domain" description="Bacterial sugar transferase" evidence="3">
    <location>
        <begin position="13"/>
        <end position="189"/>
    </location>
</feature>
<dbReference type="EC" id="2.7.8.36" evidence="4"/>
<evidence type="ECO:0000313" key="4">
    <source>
        <dbReference type="EMBL" id="QUT43485.1"/>
    </source>
</evidence>